<comment type="caution">
    <text evidence="1">The sequence shown here is derived from an EMBL/GenBank/DDBJ whole genome shotgun (WGS) entry which is preliminary data.</text>
</comment>
<dbReference type="RefSeq" id="WP_127085756.1">
    <property type="nucleotide sequence ID" value="NZ_RSCL01000025.1"/>
</dbReference>
<keyword evidence="2" id="KW-1185">Reference proteome</keyword>
<protein>
    <submittedName>
        <fullName evidence="1">Uncharacterized protein</fullName>
    </submittedName>
</protein>
<reference evidence="1" key="2">
    <citation type="journal article" date="2019" name="Genome Biol. Evol.">
        <title>Day and night: Metabolic profiles and evolutionary relationships of six axenic non-marine cyanobacteria.</title>
        <authorList>
            <person name="Will S.E."/>
            <person name="Henke P."/>
            <person name="Boedeker C."/>
            <person name="Huang S."/>
            <person name="Brinkmann H."/>
            <person name="Rohde M."/>
            <person name="Jarek M."/>
            <person name="Friedl T."/>
            <person name="Seufert S."/>
            <person name="Schumacher M."/>
            <person name="Overmann J."/>
            <person name="Neumann-Schaal M."/>
            <person name="Petersen J."/>
        </authorList>
    </citation>
    <scope>NUCLEOTIDE SEQUENCE [LARGE SCALE GENOMIC DNA]</scope>
    <source>
        <strain evidence="1">PCC 7102</strain>
    </source>
</reference>
<dbReference type="EMBL" id="RSCL01000025">
    <property type="protein sequence ID" value="RUT00229.1"/>
    <property type="molecule type" value="Genomic_DNA"/>
</dbReference>
<organism evidence="1 2">
    <name type="scientific">Dulcicalothrix desertica PCC 7102</name>
    <dbReference type="NCBI Taxonomy" id="232991"/>
    <lineage>
        <taxon>Bacteria</taxon>
        <taxon>Bacillati</taxon>
        <taxon>Cyanobacteriota</taxon>
        <taxon>Cyanophyceae</taxon>
        <taxon>Nostocales</taxon>
        <taxon>Calotrichaceae</taxon>
        <taxon>Dulcicalothrix</taxon>
    </lineage>
</organism>
<proteinExistence type="predicted"/>
<dbReference type="Proteomes" id="UP000271624">
    <property type="component" value="Unassembled WGS sequence"/>
</dbReference>
<reference evidence="1" key="1">
    <citation type="submission" date="2018-12" db="EMBL/GenBank/DDBJ databases">
        <authorList>
            <person name="Will S."/>
            <person name="Neumann-Schaal M."/>
            <person name="Henke P."/>
        </authorList>
    </citation>
    <scope>NUCLEOTIDE SEQUENCE</scope>
    <source>
        <strain evidence="1">PCC 7102</strain>
    </source>
</reference>
<gene>
    <name evidence="1" type="ORF">DSM106972_076770</name>
</gene>
<accession>A0A433V2C9</accession>
<evidence type="ECO:0000313" key="1">
    <source>
        <dbReference type="EMBL" id="RUT00229.1"/>
    </source>
</evidence>
<dbReference type="AlphaFoldDB" id="A0A433V2C9"/>
<evidence type="ECO:0000313" key="2">
    <source>
        <dbReference type="Proteomes" id="UP000271624"/>
    </source>
</evidence>
<dbReference type="OrthoDB" id="573884at2"/>
<name>A0A433V2C9_9CYAN</name>
<sequence length="102" mass="11699">MLSTKFGINFINTSTLFNFLATRLKAKRIKTHDYTNQVSGQDYVFETIDDHTKGYMTAQGKGVTVGDFITLQDGAEVYHYQVEQIEYYSNPSDMWTGVLKRV</sequence>